<evidence type="ECO:0000313" key="2">
    <source>
        <dbReference type="Proteomes" id="UP001055072"/>
    </source>
</evidence>
<dbReference type="EMBL" id="MU274907">
    <property type="protein sequence ID" value="KAI0090619.1"/>
    <property type="molecule type" value="Genomic_DNA"/>
</dbReference>
<dbReference type="Proteomes" id="UP001055072">
    <property type="component" value="Unassembled WGS sequence"/>
</dbReference>
<accession>A0ACB8U8Q2</accession>
<evidence type="ECO:0000313" key="1">
    <source>
        <dbReference type="EMBL" id="KAI0090619.1"/>
    </source>
</evidence>
<comment type="caution">
    <text evidence="1">The sequence shown here is derived from an EMBL/GenBank/DDBJ whole genome shotgun (WGS) entry which is preliminary data.</text>
</comment>
<name>A0ACB8U8Q2_9APHY</name>
<proteinExistence type="predicted"/>
<protein>
    <submittedName>
        <fullName evidence="1">Uncharacterized protein</fullName>
    </submittedName>
</protein>
<gene>
    <name evidence="1" type="ORF">BDY19DRAFT_722729</name>
</gene>
<keyword evidence="2" id="KW-1185">Reference proteome</keyword>
<sequence>MCHPSGPPPADVPFWRPDDVVKGLSGTNSPIYRPDVFAIIEKRIAELDEELRKLSLDIHDHPELKYEEHRTHDVLVNFLTDHGWDVTPHYLLETAWVGKFTHGTGGRTLGINSEMDALPGIGHACGHNLIAIAGVAVALGVRTVLEELDISGTVVLLGTPAEEGGYGKVKLLEKGGYDGMDACLMCHPAPGPALSASLSSTLAINQLTVEFHGHTAHAALAPWEGQNALDAVVSAYNNVSLLRQQLKPTYRVHAAISGRDWTPNVIPDYSKMQYLVRAPTTVEVKKTVPRVKACLDAAALATSCRAEYDYQGVPLDEVRQNKTLSDEFASVYSSKYGTIDYIYGISNASTDFGNVSYALPSIHPSFAIPTEERGTNHTHAFAKSAATPEAHNACLNTSKALAAVGVRVLTDDGFFDEVS</sequence>
<organism evidence="1 2">
    <name type="scientific">Irpex rosettiformis</name>
    <dbReference type="NCBI Taxonomy" id="378272"/>
    <lineage>
        <taxon>Eukaryota</taxon>
        <taxon>Fungi</taxon>
        <taxon>Dikarya</taxon>
        <taxon>Basidiomycota</taxon>
        <taxon>Agaricomycotina</taxon>
        <taxon>Agaricomycetes</taxon>
        <taxon>Polyporales</taxon>
        <taxon>Irpicaceae</taxon>
        <taxon>Irpex</taxon>
    </lineage>
</organism>
<reference evidence="1" key="1">
    <citation type="journal article" date="2021" name="Environ. Microbiol.">
        <title>Gene family expansions and transcriptome signatures uncover fungal adaptations to wood decay.</title>
        <authorList>
            <person name="Hage H."/>
            <person name="Miyauchi S."/>
            <person name="Viragh M."/>
            <person name="Drula E."/>
            <person name="Min B."/>
            <person name="Chaduli D."/>
            <person name="Navarro D."/>
            <person name="Favel A."/>
            <person name="Norest M."/>
            <person name="Lesage-Meessen L."/>
            <person name="Balint B."/>
            <person name="Merenyi Z."/>
            <person name="de Eugenio L."/>
            <person name="Morin E."/>
            <person name="Martinez A.T."/>
            <person name="Baldrian P."/>
            <person name="Stursova M."/>
            <person name="Martinez M.J."/>
            <person name="Novotny C."/>
            <person name="Magnuson J.K."/>
            <person name="Spatafora J.W."/>
            <person name="Maurice S."/>
            <person name="Pangilinan J."/>
            <person name="Andreopoulos W."/>
            <person name="LaButti K."/>
            <person name="Hundley H."/>
            <person name="Na H."/>
            <person name="Kuo A."/>
            <person name="Barry K."/>
            <person name="Lipzen A."/>
            <person name="Henrissat B."/>
            <person name="Riley R."/>
            <person name="Ahrendt S."/>
            <person name="Nagy L.G."/>
            <person name="Grigoriev I.V."/>
            <person name="Martin F."/>
            <person name="Rosso M.N."/>
        </authorList>
    </citation>
    <scope>NUCLEOTIDE SEQUENCE</scope>
    <source>
        <strain evidence="1">CBS 384.51</strain>
    </source>
</reference>